<evidence type="ECO:0000313" key="4">
    <source>
        <dbReference type="Proteomes" id="UP000663852"/>
    </source>
</evidence>
<dbReference type="InterPro" id="IPR039340">
    <property type="entry name" value="Tfc4/TFIIIC-102/Sfc4"/>
</dbReference>
<comment type="caution">
    <text evidence="3">The sequence shown here is derived from an EMBL/GenBank/DDBJ whole genome shotgun (WGS) entry which is preliminary data.</text>
</comment>
<dbReference type="PROSITE" id="PS50005">
    <property type="entry name" value="TPR"/>
    <property type="match status" value="1"/>
</dbReference>
<dbReference type="Gene3D" id="1.25.40.10">
    <property type="entry name" value="Tetratricopeptide repeat domain"/>
    <property type="match status" value="3"/>
</dbReference>
<evidence type="ECO:0000256" key="1">
    <source>
        <dbReference type="PROSITE-ProRule" id="PRU00339"/>
    </source>
</evidence>
<dbReference type="Proteomes" id="UP000663852">
    <property type="component" value="Unassembled WGS sequence"/>
</dbReference>
<sequence length="945" mass="109575">MTASNKFLKHFRDLQAGENEKAGAAETLAYLNGELSFVEYEKRVREVNTDYSNVSVGKVLDTREAEIVDIDQLIDELSDIDDLSGLSSSTSEDSLESQSEEQAAKKKKTDNESKGKRRRRKKTQESDEDDDDSNDDSEDKTMDPTEMRNKIVRHLEEMRLANQKRKRKRSDKSKRSTTRKQPVTTTEKVHKSRLNQEYQALMGEANMAYVHGDIPKAIRICQEVITNVPNAAEPYLTIARIYEDQNEHEKAFEMNFVAAHCQRSKDLWVRMLAECQQRQANDLITTCYNNIVKLDPMDIDMHLSRIAHVETHGTRKLYLNSLQALLMALHPSEVPEQKALYLEKYRILLQAILASERKDTHLQTLFYKGLNDLGTDFPSEYIERLLQMEYNSKLYPELLKNMINFTGVRLSKYQTELELPVDTTDLDDLKDADFSLPEFYRTDYYGMFLVAIIDINCSAVALRLLPTYKSNVRSTDQSLCLDVMSAFASADHLIEACQLFEHLSSLSKLSAQSWFQYSEWLIALSKFHEAYEALEQTLRLEPQYNEARLSLSALQKQIGMNEQSQHTLAEIVSRPIKQESNETNDFNDQNDDDKEQQEVTKEKIHLLVERCITLYDQNRLTSFIPDAMRLFFGSIKYLLTLDCSKRLINCGTRARRLELIQKLVDEKRIILNPSYTRIDTVLKNRIIDIYGKFCDVLIHIKRHDLLLRVTAAGTVIPFLYARIDWLVLTEFLLFISLMLQQNGDLAFQTCREIFRCYSKSSVIQNLFALTATITPSVRLQKFCVRSLQKRPNSPILHHMVGNFALIGGTYRLAIIHYMKLFRLTPDEPLVSLLLAISFVHVACQKYAYSRHQRVLHALAFLKQYRNLRGECTETYYNIGRLMHFLSLHYAAAYFYHKCLETESPIVDEHDIYGMKYQAAYNLALIYKASKNEKFARHIIRTYMTL</sequence>
<proteinExistence type="predicted"/>
<evidence type="ECO:0000256" key="2">
    <source>
        <dbReference type="SAM" id="MobiDB-lite"/>
    </source>
</evidence>
<dbReference type="InterPro" id="IPR011990">
    <property type="entry name" value="TPR-like_helical_dom_sf"/>
</dbReference>
<dbReference type="GO" id="GO:0000127">
    <property type="term" value="C:transcription factor TFIIIC complex"/>
    <property type="evidence" value="ECO:0007669"/>
    <property type="project" value="TreeGrafter"/>
</dbReference>
<feature type="region of interest" description="Disordered" evidence="2">
    <location>
        <begin position="84"/>
        <end position="192"/>
    </location>
</feature>
<name>A0A814KML9_ADIRI</name>
<feature type="compositionally biased region" description="Acidic residues" evidence="2">
    <location>
        <begin position="126"/>
        <end position="138"/>
    </location>
</feature>
<keyword evidence="1" id="KW-0802">TPR repeat</keyword>
<evidence type="ECO:0000313" key="3">
    <source>
        <dbReference type="EMBL" id="CAF1051635.1"/>
    </source>
</evidence>
<dbReference type="OrthoDB" id="151490at2759"/>
<reference evidence="3" key="1">
    <citation type="submission" date="2021-02" db="EMBL/GenBank/DDBJ databases">
        <authorList>
            <person name="Nowell W R."/>
        </authorList>
    </citation>
    <scope>NUCLEOTIDE SEQUENCE</scope>
</reference>
<dbReference type="PANTHER" id="PTHR23082">
    <property type="entry name" value="TRANSCRIPTION INITIATION FACTOR IIIC TFIIIC , POLYPEPTIDE 3-RELATED"/>
    <property type="match status" value="1"/>
</dbReference>
<organism evidence="3 4">
    <name type="scientific">Adineta ricciae</name>
    <name type="common">Rotifer</name>
    <dbReference type="NCBI Taxonomy" id="249248"/>
    <lineage>
        <taxon>Eukaryota</taxon>
        <taxon>Metazoa</taxon>
        <taxon>Spiralia</taxon>
        <taxon>Gnathifera</taxon>
        <taxon>Rotifera</taxon>
        <taxon>Eurotatoria</taxon>
        <taxon>Bdelloidea</taxon>
        <taxon>Adinetida</taxon>
        <taxon>Adinetidae</taxon>
        <taxon>Adineta</taxon>
    </lineage>
</organism>
<dbReference type="PANTHER" id="PTHR23082:SF0">
    <property type="entry name" value="GENERAL TRANSCRIPTION FACTOR 3C POLYPEPTIDE 3"/>
    <property type="match status" value="1"/>
</dbReference>
<gene>
    <name evidence="3" type="ORF">EDS130_LOCUS17459</name>
</gene>
<dbReference type="AlphaFoldDB" id="A0A814KML9"/>
<protein>
    <recommendedName>
        <fullName evidence="5">General transcription factor 3C polypeptide 3</fullName>
    </recommendedName>
</protein>
<accession>A0A814KML9</accession>
<dbReference type="EMBL" id="CAJNOJ010000078">
    <property type="protein sequence ID" value="CAF1051635.1"/>
    <property type="molecule type" value="Genomic_DNA"/>
</dbReference>
<dbReference type="GO" id="GO:0006383">
    <property type="term" value="P:transcription by RNA polymerase III"/>
    <property type="evidence" value="ECO:0007669"/>
    <property type="project" value="InterPro"/>
</dbReference>
<evidence type="ECO:0008006" key="5">
    <source>
        <dbReference type="Google" id="ProtNLM"/>
    </source>
</evidence>
<feature type="compositionally biased region" description="Basic residues" evidence="2">
    <location>
        <begin position="162"/>
        <end position="178"/>
    </location>
</feature>
<dbReference type="InterPro" id="IPR019734">
    <property type="entry name" value="TPR_rpt"/>
</dbReference>
<feature type="compositionally biased region" description="Basic and acidic residues" evidence="2">
    <location>
        <begin position="139"/>
        <end position="159"/>
    </location>
</feature>
<dbReference type="SUPFAM" id="SSF48452">
    <property type="entry name" value="TPR-like"/>
    <property type="match status" value="2"/>
</dbReference>
<feature type="repeat" description="TPR" evidence="1">
    <location>
        <begin position="511"/>
        <end position="544"/>
    </location>
</feature>